<dbReference type="EMBL" id="NBNE01008925">
    <property type="protein sequence ID" value="OWY98948.1"/>
    <property type="molecule type" value="Genomic_DNA"/>
</dbReference>
<organism evidence="1 2">
    <name type="scientific">Phytophthora megakarya</name>
    <dbReference type="NCBI Taxonomy" id="4795"/>
    <lineage>
        <taxon>Eukaryota</taxon>
        <taxon>Sar</taxon>
        <taxon>Stramenopiles</taxon>
        <taxon>Oomycota</taxon>
        <taxon>Peronosporomycetes</taxon>
        <taxon>Peronosporales</taxon>
        <taxon>Peronosporaceae</taxon>
        <taxon>Phytophthora</taxon>
    </lineage>
</organism>
<keyword evidence="2" id="KW-1185">Reference proteome</keyword>
<evidence type="ECO:0000313" key="2">
    <source>
        <dbReference type="Proteomes" id="UP000198211"/>
    </source>
</evidence>
<dbReference type="AlphaFoldDB" id="A0A225V1U1"/>
<dbReference type="OrthoDB" id="128330at2759"/>
<dbReference type="STRING" id="4795.A0A225V1U1"/>
<reference evidence="2" key="1">
    <citation type="submission" date="2017-03" db="EMBL/GenBank/DDBJ databases">
        <title>Phytopthora megakarya and P. palmivora, two closely related causual agents of cacao black pod achieved similar genome size and gene model numbers by different mechanisms.</title>
        <authorList>
            <person name="Ali S."/>
            <person name="Shao J."/>
            <person name="Larry D.J."/>
            <person name="Kronmiller B."/>
            <person name="Shen D."/>
            <person name="Strem M.D."/>
            <person name="Melnick R.L."/>
            <person name="Guiltinan M.J."/>
            <person name="Tyler B.M."/>
            <person name="Meinhardt L.W."/>
            <person name="Bailey B.A."/>
        </authorList>
    </citation>
    <scope>NUCLEOTIDE SEQUENCE [LARGE SCALE GENOMIC DNA]</scope>
    <source>
        <strain evidence="2">zdho120</strain>
    </source>
</reference>
<dbReference type="Proteomes" id="UP000198211">
    <property type="component" value="Unassembled WGS sequence"/>
</dbReference>
<name>A0A225V1U1_9STRA</name>
<evidence type="ECO:0000313" key="1">
    <source>
        <dbReference type="EMBL" id="OWY98948.1"/>
    </source>
</evidence>
<comment type="caution">
    <text evidence="1">The sequence shown here is derived from an EMBL/GenBank/DDBJ whole genome shotgun (WGS) entry which is preliminary data.</text>
</comment>
<protein>
    <submittedName>
        <fullName evidence="1">Uncharacterized protein</fullName>
    </submittedName>
</protein>
<sequence length="318" mass="35763">MGVLVFVHDHEAIVMSSCVLHQEALEYGDDCTYTATKSTMASGKYGRTALARGISIELFCLLFYLSLRHWDPNRKFREANHFATRICESVSSLVMHVFRVAMKVLEKMSTLFKAKQFDKLSVLHGDDGNNAELTSTGDPQRMEAVLLGTVEESSMQAGNQSEQSVERSVESVEQSVESMESMEQSVEQSVKSVGLMESIERLVETVATGRVSLRTEPLETANVGFEIPSPIQARGRPKQTRKNKKAKRKQAIVRAIHDSELYDKKLTLSIIMDLLTHQATYATCFDQLNQLKPFVFLRKNQNHLQLTGLTSYLSVSQY</sequence>
<proteinExistence type="predicted"/>
<gene>
    <name evidence="1" type="ORF">PHMEG_00030150</name>
</gene>
<accession>A0A225V1U1</accession>